<keyword evidence="6 7" id="KW-0694">RNA-binding</keyword>
<feature type="binding site" evidence="7">
    <location>
        <position position="154"/>
    </location>
    <ligand>
        <name>S-adenosyl-L-methionine</name>
        <dbReference type="ChEBI" id="CHEBI:59789"/>
    </ligand>
</feature>
<dbReference type="RefSeq" id="WP_072872639.1">
    <property type="nucleotide sequence ID" value="NZ_FRAF01000001.1"/>
</dbReference>
<gene>
    <name evidence="10" type="ORF">SAMN05443507_101137</name>
</gene>
<dbReference type="PROSITE" id="PS51686">
    <property type="entry name" value="SAM_MT_RSMB_NOP"/>
    <property type="match status" value="1"/>
</dbReference>
<keyword evidence="4 7" id="KW-0808">Transferase</keyword>
<dbReference type="InterPro" id="IPR049560">
    <property type="entry name" value="MeTrfase_RsmB-F_NOP2_cat"/>
</dbReference>
<dbReference type="InterPro" id="IPR029063">
    <property type="entry name" value="SAM-dependent_MTases_sf"/>
</dbReference>
<evidence type="ECO:0000259" key="9">
    <source>
        <dbReference type="PROSITE" id="PS51686"/>
    </source>
</evidence>
<evidence type="ECO:0000256" key="5">
    <source>
        <dbReference type="ARBA" id="ARBA00022691"/>
    </source>
</evidence>
<dbReference type="Pfam" id="PF13636">
    <property type="entry name" value="Methyltranf_PUA"/>
    <property type="match status" value="1"/>
</dbReference>
<proteinExistence type="inferred from homology"/>
<evidence type="ECO:0000256" key="6">
    <source>
        <dbReference type="ARBA" id="ARBA00022884"/>
    </source>
</evidence>
<name>A0A1M6K3F2_9BACL</name>
<dbReference type="InterPro" id="IPR023267">
    <property type="entry name" value="RCMT"/>
</dbReference>
<dbReference type="InterPro" id="IPR001678">
    <property type="entry name" value="MeTrfase_RsmB-F_NOP2_dom"/>
</dbReference>
<accession>A0A1M6K3F2</accession>
<dbReference type="SUPFAM" id="SSF53335">
    <property type="entry name" value="S-adenosyl-L-methionine-dependent methyltransferases"/>
    <property type="match status" value="1"/>
</dbReference>
<dbReference type="Pfam" id="PF17125">
    <property type="entry name" value="Methyltr_RsmF_N"/>
    <property type="match status" value="1"/>
</dbReference>
<dbReference type="OrthoDB" id="9810297at2"/>
<dbReference type="PANTHER" id="PTHR22807">
    <property type="entry name" value="NOP2 YEAST -RELATED NOL1/NOP2/FMU SUN DOMAIN-CONTAINING"/>
    <property type="match status" value="1"/>
</dbReference>
<reference evidence="11" key="1">
    <citation type="submission" date="2016-11" db="EMBL/GenBank/DDBJ databases">
        <authorList>
            <person name="Varghese N."/>
            <person name="Submissions S."/>
        </authorList>
    </citation>
    <scope>NUCLEOTIDE SEQUENCE [LARGE SCALE GENOMIC DNA]</scope>
    <source>
        <strain evidence="11">USBA-503</strain>
    </source>
</reference>
<protein>
    <submittedName>
        <fullName evidence="10">NOL1/NOP2/sun family putative RNA methylase</fullName>
    </submittedName>
</protein>
<dbReference type="InterPro" id="IPR018314">
    <property type="entry name" value="RsmB/NOL1/NOP2-like_CS"/>
</dbReference>
<evidence type="ECO:0000256" key="7">
    <source>
        <dbReference type="PROSITE-ProRule" id="PRU01023"/>
    </source>
</evidence>
<keyword evidence="3 7" id="KW-0489">Methyltransferase</keyword>
<dbReference type="GO" id="GO:0001510">
    <property type="term" value="P:RNA methylation"/>
    <property type="evidence" value="ECO:0007669"/>
    <property type="project" value="InterPro"/>
</dbReference>
<feature type="compositionally biased region" description="Basic and acidic residues" evidence="8">
    <location>
        <begin position="336"/>
        <end position="346"/>
    </location>
</feature>
<sequence length="487" mass="54499">MDDVIQTFTKTLAPYVSENFLKDFTQSLYMPRIRGARLQRFEIETAEKPLGNQQIPIYAMEKLPTLPDELTTWLQNQVPWCKDGFYLPEEVKIGQTLVHQTGCFYVQEPSAMGVVEVLQPKPGEWILDLCAAPGGKSTAIGKKLHGSGWLVANEIHPERVTVLAENLERCGVQATVTQSDPSILAAAWPEIFDAILVDAPCSGEGMFRKSAEARQEWNPELPAKCAERQKNILHEAVKLLKPGGRLVYSTCTLNPIENEWMIDWLLKHFPLRLLPINNLPNWSLGLDIPGIHPDIVKHVRRCWPHLLAGEGHFIALLEKVAPSQTTSFNHSIKKSPQREKTKSNPKDSTHLWLDFLNETWQASIPDEWRFPIQQGNVLFSQSPLPKPLVPVKTLRPGLALAHLREGKLIPHQALASGAHPSAFAKSLDLPGQEALAYLRGEAMAISTNQRGYLLLTWLDTVPLGFAKAVPGRLNNLYPKGLRRVLNS</sequence>
<evidence type="ECO:0000256" key="1">
    <source>
        <dbReference type="ARBA" id="ARBA00007494"/>
    </source>
</evidence>
<dbReference type="Pfam" id="PF01189">
    <property type="entry name" value="Methyltr_RsmB-F"/>
    <property type="match status" value="1"/>
</dbReference>
<feature type="binding site" evidence="7">
    <location>
        <begin position="130"/>
        <end position="136"/>
    </location>
    <ligand>
        <name>S-adenosyl-L-methionine</name>
        <dbReference type="ChEBI" id="CHEBI:59789"/>
    </ligand>
</feature>
<evidence type="ECO:0000313" key="10">
    <source>
        <dbReference type="EMBL" id="SHJ53455.1"/>
    </source>
</evidence>
<evidence type="ECO:0000256" key="2">
    <source>
        <dbReference type="ARBA" id="ARBA00022490"/>
    </source>
</evidence>
<evidence type="ECO:0000256" key="4">
    <source>
        <dbReference type="ARBA" id="ARBA00022679"/>
    </source>
</evidence>
<feature type="region of interest" description="Disordered" evidence="8">
    <location>
        <begin position="327"/>
        <end position="346"/>
    </location>
</feature>
<dbReference type="EMBL" id="FRAF01000001">
    <property type="protein sequence ID" value="SHJ53455.1"/>
    <property type="molecule type" value="Genomic_DNA"/>
</dbReference>
<feature type="binding site" evidence="7">
    <location>
        <position position="198"/>
    </location>
    <ligand>
        <name>S-adenosyl-L-methionine</name>
        <dbReference type="ChEBI" id="CHEBI:59789"/>
    </ligand>
</feature>
<organism evidence="10 11">
    <name type="scientific">Alicyclobacillus tolerans</name>
    <dbReference type="NCBI Taxonomy" id="90970"/>
    <lineage>
        <taxon>Bacteria</taxon>
        <taxon>Bacillati</taxon>
        <taxon>Bacillota</taxon>
        <taxon>Bacilli</taxon>
        <taxon>Bacillales</taxon>
        <taxon>Alicyclobacillaceae</taxon>
        <taxon>Alicyclobacillus</taxon>
    </lineage>
</organism>
<keyword evidence="2" id="KW-0963">Cytoplasm</keyword>
<dbReference type="PANTHER" id="PTHR22807:SF30">
    <property type="entry name" value="28S RRNA (CYTOSINE(4447)-C(5))-METHYLTRANSFERASE-RELATED"/>
    <property type="match status" value="1"/>
</dbReference>
<dbReference type="AlphaFoldDB" id="A0A1M6K3F2"/>
<keyword evidence="11" id="KW-1185">Reference proteome</keyword>
<dbReference type="PROSITE" id="PS01153">
    <property type="entry name" value="NOL1_NOP2_SUN"/>
    <property type="match status" value="1"/>
</dbReference>
<dbReference type="STRING" id="1830138.SAMN05443507_101137"/>
<evidence type="ECO:0000256" key="3">
    <source>
        <dbReference type="ARBA" id="ARBA00022603"/>
    </source>
</evidence>
<evidence type="ECO:0000313" key="11">
    <source>
        <dbReference type="Proteomes" id="UP000184016"/>
    </source>
</evidence>
<dbReference type="Gene3D" id="3.40.50.150">
    <property type="entry name" value="Vaccinia Virus protein VP39"/>
    <property type="match status" value="1"/>
</dbReference>
<evidence type="ECO:0000256" key="8">
    <source>
        <dbReference type="SAM" id="MobiDB-lite"/>
    </source>
</evidence>
<dbReference type="Gene3D" id="2.30.130.60">
    <property type="match status" value="1"/>
</dbReference>
<dbReference type="PRINTS" id="PR02008">
    <property type="entry name" value="RCMTFAMILY"/>
</dbReference>
<comment type="similarity">
    <text evidence="1 7">Belongs to the class I-like SAM-binding methyltransferase superfamily. RsmB/NOP family.</text>
</comment>
<dbReference type="GO" id="GO:0008173">
    <property type="term" value="F:RNA methyltransferase activity"/>
    <property type="evidence" value="ECO:0007669"/>
    <property type="project" value="InterPro"/>
</dbReference>
<dbReference type="InterPro" id="IPR027391">
    <property type="entry name" value="Nol1_Nop2_Fmu_2"/>
</dbReference>
<dbReference type="Gene3D" id="3.30.70.1170">
    <property type="entry name" value="Sun protein, domain 3"/>
    <property type="match status" value="1"/>
</dbReference>
<dbReference type="InterPro" id="IPR031341">
    <property type="entry name" value="Methyltr_RsmF_N"/>
</dbReference>
<feature type="binding site" evidence="7">
    <location>
        <position position="180"/>
    </location>
    <ligand>
        <name>S-adenosyl-L-methionine</name>
        <dbReference type="ChEBI" id="CHEBI:59789"/>
    </ligand>
</feature>
<feature type="active site" description="Nucleophile" evidence="7">
    <location>
        <position position="251"/>
    </location>
</feature>
<dbReference type="Proteomes" id="UP000184016">
    <property type="component" value="Unassembled WGS sequence"/>
</dbReference>
<dbReference type="GO" id="GO:0003723">
    <property type="term" value="F:RNA binding"/>
    <property type="evidence" value="ECO:0007669"/>
    <property type="project" value="UniProtKB-UniRule"/>
</dbReference>
<keyword evidence="5 7" id="KW-0949">S-adenosyl-L-methionine</keyword>
<dbReference type="CDD" id="cd02440">
    <property type="entry name" value="AdoMet_MTases"/>
    <property type="match status" value="1"/>
</dbReference>
<feature type="domain" description="SAM-dependent MTase RsmB/NOP-type" evidence="9">
    <location>
        <begin position="24"/>
        <end position="320"/>
    </location>
</feature>